<accession>A0A4Z2G3I7</accession>
<dbReference type="Proteomes" id="UP000314294">
    <property type="component" value="Unassembled WGS sequence"/>
</dbReference>
<evidence type="ECO:0000256" key="1">
    <source>
        <dbReference type="SAM" id="MobiDB-lite"/>
    </source>
</evidence>
<reference evidence="2 3" key="1">
    <citation type="submission" date="2019-03" db="EMBL/GenBank/DDBJ databases">
        <title>First draft genome of Liparis tanakae, snailfish: a comprehensive survey of snailfish specific genes.</title>
        <authorList>
            <person name="Kim W."/>
            <person name="Song I."/>
            <person name="Jeong J.-H."/>
            <person name="Kim D."/>
            <person name="Kim S."/>
            <person name="Ryu S."/>
            <person name="Song J.Y."/>
            <person name="Lee S.K."/>
        </authorList>
    </citation>
    <scope>NUCLEOTIDE SEQUENCE [LARGE SCALE GENOMIC DNA]</scope>
    <source>
        <tissue evidence="2">Muscle</tissue>
    </source>
</reference>
<gene>
    <name evidence="2" type="ORF">EYF80_041932</name>
</gene>
<sequence length="90" mass="10517">MEPYQLDEPGWGAEDRRLREEEEEEEEEESSKSHSFTRGIHFSRVCAHLARSVRLFPLLDRSSSLSYRRGLSKKYALELKLWLLIIPPGA</sequence>
<evidence type="ECO:0000313" key="2">
    <source>
        <dbReference type="EMBL" id="TNN47881.1"/>
    </source>
</evidence>
<evidence type="ECO:0000313" key="3">
    <source>
        <dbReference type="Proteomes" id="UP000314294"/>
    </source>
</evidence>
<protein>
    <submittedName>
        <fullName evidence="2">Uncharacterized protein</fullName>
    </submittedName>
</protein>
<comment type="caution">
    <text evidence="2">The sequence shown here is derived from an EMBL/GenBank/DDBJ whole genome shotgun (WGS) entry which is preliminary data.</text>
</comment>
<dbReference type="AlphaFoldDB" id="A0A4Z2G3I7"/>
<organism evidence="2 3">
    <name type="scientific">Liparis tanakae</name>
    <name type="common">Tanaka's snailfish</name>
    <dbReference type="NCBI Taxonomy" id="230148"/>
    <lineage>
        <taxon>Eukaryota</taxon>
        <taxon>Metazoa</taxon>
        <taxon>Chordata</taxon>
        <taxon>Craniata</taxon>
        <taxon>Vertebrata</taxon>
        <taxon>Euteleostomi</taxon>
        <taxon>Actinopterygii</taxon>
        <taxon>Neopterygii</taxon>
        <taxon>Teleostei</taxon>
        <taxon>Neoteleostei</taxon>
        <taxon>Acanthomorphata</taxon>
        <taxon>Eupercaria</taxon>
        <taxon>Perciformes</taxon>
        <taxon>Cottioidei</taxon>
        <taxon>Cottales</taxon>
        <taxon>Liparidae</taxon>
        <taxon>Liparis</taxon>
    </lineage>
</organism>
<proteinExistence type="predicted"/>
<keyword evidence="3" id="KW-1185">Reference proteome</keyword>
<name>A0A4Z2G3I7_9TELE</name>
<dbReference type="EMBL" id="SRLO01000721">
    <property type="protein sequence ID" value="TNN47881.1"/>
    <property type="molecule type" value="Genomic_DNA"/>
</dbReference>
<feature type="region of interest" description="Disordered" evidence="1">
    <location>
        <begin position="1"/>
        <end position="36"/>
    </location>
</feature>